<evidence type="ECO:0000313" key="2">
    <source>
        <dbReference type="EMBL" id="ADU91337.1"/>
    </source>
</evidence>
<dbReference type="NCBIfam" id="NF007139">
    <property type="entry name" value="PRK09585.1-3"/>
    <property type="match status" value="1"/>
</dbReference>
<dbReference type="GO" id="GO:0016301">
    <property type="term" value="F:kinase activity"/>
    <property type="evidence" value="ECO:0007669"/>
    <property type="project" value="UniProtKB-KW"/>
</dbReference>
<keyword evidence="1" id="KW-0547">Nucleotide-binding</keyword>
<gene>
    <name evidence="1" type="primary">anmK</name>
    <name evidence="2" type="ordered locus">TEQUI_0393</name>
</gene>
<dbReference type="GO" id="GO:0006040">
    <property type="term" value="P:amino sugar metabolic process"/>
    <property type="evidence" value="ECO:0007669"/>
    <property type="project" value="InterPro"/>
</dbReference>
<dbReference type="UniPathway" id="UPA00544"/>
<dbReference type="SUPFAM" id="SSF53067">
    <property type="entry name" value="Actin-like ATPase domain"/>
    <property type="match status" value="1"/>
</dbReference>
<proteinExistence type="inferred from homology"/>
<dbReference type="GO" id="GO:0005524">
    <property type="term" value="F:ATP binding"/>
    <property type="evidence" value="ECO:0007669"/>
    <property type="project" value="UniProtKB-UniRule"/>
</dbReference>
<dbReference type="GO" id="GO:0097175">
    <property type="term" value="P:1,6-anhydro-N-acetyl-beta-muramic acid catabolic process"/>
    <property type="evidence" value="ECO:0007669"/>
    <property type="project" value="UniProtKB-UniRule"/>
</dbReference>
<dbReference type="HAMAP" id="MF_01270">
    <property type="entry name" value="AnhMurNAc_kinase"/>
    <property type="match status" value="1"/>
</dbReference>
<dbReference type="EC" id="2.7.1.170" evidence="1"/>
<comment type="similarity">
    <text evidence="1">Belongs to the anhydro-N-acetylmuramic acid kinase family.</text>
</comment>
<keyword evidence="1" id="KW-0067">ATP-binding</keyword>
<name>A0A654KFY3_TAYEM</name>
<keyword evidence="1 2" id="KW-0808">Transferase</keyword>
<dbReference type="Proteomes" id="UP000007472">
    <property type="component" value="Chromosome"/>
</dbReference>
<dbReference type="KEGG" id="teq:TEQUI_0393"/>
<reference evidence="2 3" key="1">
    <citation type="journal article" date="2011" name="J. Bacteriol.">
        <title>Genome sequence of Taylorella equigenitalis MCE9, the causative agent of contagious equine metritis.</title>
        <authorList>
            <person name="Hebert L."/>
            <person name="Moumen B."/>
            <person name="Duquesne F."/>
            <person name="Breuil M.F."/>
            <person name="Laugier C."/>
            <person name="Batto J.M."/>
            <person name="Renault P."/>
            <person name="Petry S."/>
        </authorList>
    </citation>
    <scope>NUCLEOTIDE SEQUENCE [LARGE SCALE GENOMIC DNA]</scope>
    <source>
        <strain evidence="2 3">MCE9</strain>
    </source>
</reference>
<dbReference type="InterPro" id="IPR043129">
    <property type="entry name" value="ATPase_NBD"/>
</dbReference>
<sequence length="365" mass="40414">MAMREYFIGLMSGTSTDGVDAVLCTICETEKIKILGHEYLEFNDDLRSRILNLNEPAFDEITESQLVSVELAKISAQCIANLLFKLNLKPTHIKAIGAHGQTIRHDPKAGYSLQLNNPSLLSELAQIDVVADFRNADISVGGQGAPLVPAFHSYLFESHMPTAILNLGGFANISILNGNDIFGYDIGPCNALMDLWINTHKGENYDDSGKWGASGHCHEVLLEKLLSYKYFSMPAPKSTGRDEFNLAWLMKYLEEVGEIEAVNVMSTLREMVVSTIHKSVSELSSEIKIIYVCGGGVYNQALMSGLNRKSERRFISVQEIGVDPMTVEAMAFAWLAYMNLNKKPLNLTKITGAKRPKILGAYYPH</sequence>
<evidence type="ECO:0000256" key="1">
    <source>
        <dbReference type="HAMAP-Rule" id="MF_01270"/>
    </source>
</evidence>
<comment type="pathway">
    <text evidence="1">Cell wall biogenesis; peptidoglycan recycling.</text>
</comment>
<dbReference type="Gene3D" id="3.30.420.40">
    <property type="match status" value="2"/>
</dbReference>
<dbReference type="EMBL" id="CP002456">
    <property type="protein sequence ID" value="ADU91337.1"/>
    <property type="molecule type" value="Genomic_DNA"/>
</dbReference>
<protein>
    <recommendedName>
        <fullName evidence="1">Anhydro-N-acetylmuramic acid kinase</fullName>
        <ecNumber evidence="1">2.7.1.170</ecNumber>
    </recommendedName>
    <alternativeName>
        <fullName evidence="1">AnhMurNAc kinase</fullName>
    </alternativeName>
</protein>
<evidence type="ECO:0000313" key="3">
    <source>
        <dbReference type="Proteomes" id="UP000007472"/>
    </source>
</evidence>
<comment type="function">
    <text evidence="1">Catalyzes the specific phosphorylation of 1,6-anhydro-N-acetylmuramic acid (anhMurNAc) with the simultaneous cleavage of the 1,6-anhydro ring, generating MurNAc-6-P. Is required for the utilization of anhMurNAc either imported from the medium or derived from its own cell wall murein, and thus plays a role in cell wall recycling.</text>
</comment>
<dbReference type="InterPro" id="IPR005338">
    <property type="entry name" value="Anhydro_N_Ac-Mur_kinase"/>
</dbReference>
<accession>A0A654KFY3</accession>
<comment type="pathway">
    <text evidence="1">Amino-sugar metabolism; 1,6-anhydro-N-acetylmuramate degradation.</text>
</comment>
<dbReference type="UniPathway" id="UPA00343"/>
<keyword evidence="1" id="KW-0119">Carbohydrate metabolism</keyword>
<dbReference type="PANTHER" id="PTHR30605">
    <property type="entry name" value="ANHYDRO-N-ACETYLMURAMIC ACID KINASE"/>
    <property type="match status" value="1"/>
</dbReference>
<dbReference type="AlphaFoldDB" id="A0A654KFY3"/>
<feature type="binding site" evidence="1">
    <location>
        <begin position="13"/>
        <end position="20"/>
    </location>
    <ligand>
        <name>ATP</name>
        <dbReference type="ChEBI" id="CHEBI:30616"/>
    </ligand>
</feature>
<organism evidence="2 3">
    <name type="scientific">Taylorella equigenitalis (strain MCE9)</name>
    <dbReference type="NCBI Taxonomy" id="937774"/>
    <lineage>
        <taxon>Bacteria</taxon>
        <taxon>Pseudomonadati</taxon>
        <taxon>Pseudomonadota</taxon>
        <taxon>Betaproteobacteria</taxon>
        <taxon>Burkholderiales</taxon>
        <taxon>Alcaligenaceae</taxon>
        <taxon>Taylorella</taxon>
    </lineage>
</organism>
<dbReference type="Pfam" id="PF03702">
    <property type="entry name" value="AnmK"/>
    <property type="match status" value="1"/>
</dbReference>
<comment type="catalytic activity">
    <reaction evidence="1">
        <text>1,6-anhydro-N-acetyl-beta-muramate + ATP + H2O = N-acetyl-D-muramate 6-phosphate + ADP + H(+)</text>
        <dbReference type="Rhea" id="RHEA:24952"/>
        <dbReference type="ChEBI" id="CHEBI:15377"/>
        <dbReference type="ChEBI" id="CHEBI:15378"/>
        <dbReference type="ChEBI" id="CHEBI:30616"/>
        <dbReference type="ChEBI" id="CHEBI:58690"/>
        <dbReference type="ChEBI" id="CHEBI:58722"/>
        <dbReference type="ChEBI" id="CHEBI:456216"/>
        <dbReference type="EC" id="2.7.1.170"/>
    </reaction>
</comment>
<keyword evidence="1 2" id="KW-0418">Kinase</keyword>
<dbReference type="GO" id="GO:0016773">
    <property type="term" value="F:phosphotransferase activity, alcohol group as acceptor"/>
    <property type="evidence" value="ECO:0007669"/>
    <property type="project" value="UniProtKB-UniRule"/>
</dbReference>
<dbReference type="GO" id="GO:0009254">
    <property type="term" value="P:peptidoglycan turnover"/>
    <property type="evidence" value="ECO:0007669"/>
    <property type="project" value="UniProtKB-UniRule"/>
</dbReference>
<dbReference type="PANTHER" id="PTHR30605:SF0">
    <property type="entry name" value="ANHYDRO-N-ACETYLMURAMIC ACID KINASE"/>
    <property type="match status" value="1"/>
</dbReference>